<dbReference type="PANTHER" id="PTHR28142">
    <property type="entry name" value="MITOCHONDRIAL INNER MEMBRANE I-AAA PROTEASE SUPERCOMPLEX SUBUNIT MGR3-RELATED"/>
    <property type="match status" value="1"/>
</dbReference>
<name>A1CIN7_ASPCL</name>
<feature type="transmembrane region" description="Helical" evidence="2">
    <location>
        <begin position="89"/>
        <end position="110"/>
    </location>
</feature>
<evidence type="ECO:0000313" key="4">
    <source>
        <dbReference type="Proteomes" id="UP000006701"/>
    </source>
</evidence>
<dbReference type="InterPro" id="IPR011990">
    <property type="entry name" value="TPR-like_helical_dom_sf"/>
</dbReference>
<dbReference type="PANTHER" id="PTHR28142:SF1">
    <property type="entry name" value="MITOCHONDRIAL INNER MEMBRANE I-AAA PROTEASE SUPERCOMPLEX SUBUNIT MGR3-RELATED"/>
    <property type="match status" value="1"/>
</dbReference>
<dbReference type="OrthoDB" id="10050400at2759"/>
<evidence type="ECO:0000313" key="3">
    <source>
        <dbReference type="EMBL" id="EAW10742.1"/>
    </source>
</evidence>
<proteinExistence type="predicted"/>
<organism evidence="3 4">
    <name type="scientific">Aspergillus clavatus (strain ATCC 1007 / CBS 513.65 / DSM 816 / NCTC 3887 / NRRL 1 / QM 1276 / 107)</name>
    <dbReference type="NCBI Taxonomy" id="344612"/>
    <lineage>
        <taxon>Eukaryota</taxon>
        <taxon>Fungi</taxon>
        <taxon>Dikarya</taxon>
        <taxon>Ascomycota</taxon>
        <taxon>Pezizomycotina</taxon>
        <taxon>Eurotiomycetes</taxon>
        <taxon>Eurotiomycetidae</taxon>
        <taxon>Eurotiales</taxon>
        <taxon>Aspergillaceae</taxon>
        <taxon>Aspergillus</taxon>
        <taxon>Aspergillus subgen. Fumigati</taxon>
    </lineage>
</organism>
<dbReference type="EMBL" id="DS027054">
    <property type="protein sequence ID" value="EAW10742.1"/>
    <property type="molecule type" value="Genomic_DNA"/>
</dbReference>
<keyword evidence="2" id="KW-0472">Membrane</keyword>
<dbReference type="GO" id="GO:0006515">
    <property type="term" value="P:protein quality control for misfolded or incompletely synthesized proteins"/>
    <property type="evidence" value="ECO:0007669"/>
    <property type="project" value="TreeGrafter"/>
</dbReference>
<dbReference type="RefSeq" id="XP_001272168.1">
    <property type="nucleotide sequence ID" value="XM_001272167.1"/>
</dbReference>
<protein>
    <submittedName>
        <fullName evidence="3">TPR domain protein</fullName>
    </submittedName>
</protein>
<dbReference type="CDD" id="cd24145">
    <property type="entry name" value="Mgr3-like"/>
    <property type="match status" value="1"/>
</dbReference>
<evidence type="ECO:0000256" key="1">
    <source>
        <dbReference type="SAM" id="MobiDB-lite"/>
    </source>
</evidence>
<keyword evidence="4" id="KW-1185">Reference proteome</keyword>
<keyword evidence="2" id="KW-0812">Transmembrane</keyword>
<dbReference type="InterPro" id="IPR040201">
    <property type="entry name" value="Mrg3-like"/>
</dbReference>
<dbReference type="GO" id="GO:0031942">
    <property type="term" value="C:i-AAA complex"/>
    <property type="evidence" value="ECO:0007669"/>
    <property type="project" value="TreeGrafter"/>
</dbReference>
<reference evidence="3 4" key="1">
    <citation type="journal article" date="2008" name="PLoS Genet.">
        <title>Genomic islands in the pathogenic filamentous fungus Aspergillus fumigatus.</title>
        <authorList>
            <person name="Fedorova N.D."/>
            <person name="Khaldi N."/>
            <person name="Joardar V.S."/>
            <person name="Maiti R."/>
            <person name="Amedeo P."/>
            <person name="Anderson M.J."/>
            <person name="Crabtree J."/>
            <person name="Silva J.C."/>
            <person name="Badger J.H."/>
            <person name="Albarraq A."/>
            <person name="Angiuoli S."/>
            <person name="Bussey H."/>
            <person name="Bowyer P."/>
            <person name="Cotty P.J."/>
            <person name="Dyer P.S."/>
            <person name="Egan A."/>
            <person name="Galens K."/>
            <person name="Fraser-Liggett C.M."/>
            <person name="Haas B.J."/>
            <person name="Inman J.M."/>
            <person name="Kent R."/>
            <person name="Lemieux S."/>
            <person name="Malavazi I."/>
            <person name="Orvis J."/>
            <person name="Roemer T."/>
            <person name="Ronning C.M."/>
            <person name="Sundaram J.P."/>
            <person name="Sutton G."/>
            <person name="Turner G."/>
            <person name="Venter J.C."/>
            <person name="White O.R."/>
            <person name="Whitty B.R."/>
            <person name="Youngman P."/>
            <person name="Wolfe K.H."/>
            <person name="Goldman G.H."/>
            <person name="Wortman J.R."/>
            <person name="Jiang B."/>
            <person name="Denning D.W."/>
            <person name="Nierman W.C."/>
        </authorList>
    </citation>
    <scope>NUCLEOTIDE SEQUENCE [LARGE SCALE GENOMIC DNA]</scope>
    <source>
        <strain evidence="4">ATCC 1007 / CBS 513.65 / DSM 816 / NCTC 3887 / NRRL 1</strain>
    </source>
</reference>
<dbReference type="VEuPathDB" id="FungiDB:ACLA_052140"/>
<gene>
    <name evidence="3" type="ORF">ACLA_052140</name>
</gene>
<feature type="region of interest" description="Disordered" evidence="1">
    <location>
        <begin position="22"/>
        <end position="61"/>
    </location>
</feature>
<sequence length="483" mass="53747">MLNTASRRACASIPRPKNLQCHQTFSTRSTSHRFRPLNSTGTFPPNRHPQNPLRLSGHGRPQTRHVSFAHRMKHGYQEASKGIWRKNPILLPLAIISVVGASAIFAYISYVEVTRVGPQYHKFPPPVAEALRTAVYYTEIDLNPPKALKAYKEALRNAVELGMHPFSDEMIGIHLQVAMMLEKAGLAKPAIQVLERSKTECLKWVEEGRMRTQDAQKAETEADKKPEKIQIDDSEVLATDEKMKELAEYEERQRDKVLKKVVGINMRLAELYASDYIQDEKKAEACQEAAVELSLKELHRRQALGLPVGTASTGDDRSAWLSLTEMASSLSELAHTYLQQGKNELALPLLLRALDMLRTDEGKNPTCKQVTLMADVATAITGELHKNTPSPGSAAAPQQLIDSGKQWAQKALDVAARLQPPVRDEECDMSCVAAMHSLGEIAHLQGKRKEAEKYWLEARSLAKGLGFDEGVVLVDEALAQLKK</sequence>
<dbReference type="eggNOG" id="ENOG502RZH4">
    <property type="taxonomic scope" value="Eukaryota"/>
</dbReference>
<dbReference type="AlphaFoldDB" id="A1CIN7"/>
<dbReference type="InterPro" id="IPR019734">
    <property type="entry name" value="TPR_rpt"/>
</dbReference>
<dbReference type="Pfam" id="PF13176">
    <property type="entry name" value="TPR_7"/>
    <property type="match status" value="1"/>
</dbReference>
<dbReference type="OMA" id="QVAMMLE"/>
<dbReference type="KEGG" id="act:ACLA_052140"/>
<accession>A1CIN7</accession>
<dbReference type="HOGENOM" id="CLU_027223_2_0_1"/>
<keyword evidence="2" id="KW-1133">Transmembrane helix</keyword>
<dbReference type="Gene3D" id="1.25.40.10">
    <property type="entry name" value="Tetratricopeptide repeat domain"/>
    <property type="match status" value="1"/>
</dbReference>
<dbReference type="SUPFAM" id="SSF48452">
    <property type="entry name" value="TPR-like"/>
    <property type="match status" value="1"/>
</dbReference>
<dbReference type="GO" id="GO:0051787">
    <property type="term" value="F:misfolded protein binding"/>
    <property type="evidence" value="ECO:0007669"/>
    <property type="project" value="TreeGrafter"/>
</dbReference>
<dbReference type="STRING" id="344612.A1CIN7"/>
<evidence type="ECO:0000256" key="2">
    <source>
        <dbReference type="SAM" id="Phobius"/>
    </source>
</evidence>
<dbReference type="SMART" id="SM00028">
    <property type="entry name" value="TPR"/>
    <property type="match status" value="2"/>
</dbReference>
<dbReference type="GeneID" id="4703700"/>
<dbReference type="Proteomes" id="UP000006701">
    <property type="component" value="Unassembled WGS sequence"/>
</dbReference>